<dbReference type="SUPFAM" id="SSF53807">
    <property type="entry name" value="Helical backbone' metal receptor"/>
    <property type="match status" value="1"/>
</dbReference>
<dbReference type="Proteomes" id="UP000177029">
    <property type="component" value="Unassembled WGS sequence"/>
</dbReference>
<feature type="transmembrane region" description="Helical" evidence="4">
    <location>
        <begin position="7"/>
        <end position="26"/>
    </location>
</feature>
<dbReference type="EMBL" id="MGIP01000002">
    <property type="protein sequence ID" value="OGM92401.1"/>
    <property type="molecule type" value="Genomic_DNA"/>
</dbReference>
<keyword evidence="4" id="KW-1133">Transmembrane helix</keyword>
<evidence type="ECO:0000256" key="1">
    <source>
        <dbReference type="ARBA" id="ARBA00011028"/>
    </source>
</evidence>
<dbReference type="InterPro" id="IPR050492">
    <property type="entry name" value="Bact_metal-bind_prot9"/>
</dbReference>
<evidence type="ECO:0000313" key="5">
    <source>
        <dbReference type="EMBL" id="OGM92401.1"/>
    </source>
</evidence>
<dbReference type="GO" id="GO:0046872">
    <property type="term" value="F:metal ion binding"/>
    <property type="evidence" value="ECO:0007669"/>
    <property type="project" value="InterPro"/>
</dbReference>
<evidence type="ECO:0000256" key="4">
    <source>
        <dbReference type="SAM" id="Phobius"/>
    </source>
</evidence>
<protein>
    <submittedName>
        <fullName evidence="5">Uncharacterized protein</fullName>
    </submittedName>
</protein>
<keyword evidence="2" id="KW-0813">Transport</keyword>
<gene>
    <name evidence="5" type="ORF">A2755_01385</name>
</gene>
<sequence>MSRLRNILLFFTVFIVVAGIFSIGVFNSDSFTASVDTVVADAGGEDVIAPQALFIAASAYPFINDVLARVGGHFVEVRQIQRHAAHEIDEVDAFFILDERADAWVRAGEEIKTFYLRGEHAVGDYYWLSPELMADVVRFIARSFSEVDPVHAVQYFDNAYAYAYELEELHQSYREVLGDIRKRTFSSVGEGFWILLEAYDLKKGVTVAFTLEDVRKRLSAKPDEYILAEVIFPATGIEDERISNRIILLDPFGYLFSGGTYVDFLDENMRQLLDVK</sequence>
<accession>A0A1F8DUT3</accession>
<dbReference type="InterPro" id="IPR006127">
    <property type="entry name" value="ZnuA-like"/>
</dbReference>
<evidence type="ECO:0000256" key="2">
    <source>
        <dbReference type="ARBA" id="ARBA00022448"/>
    </source>
</evidence>
<evidence type="ECO:0000256" key="3">
    <source>
        <dbReference type="ARBA" id="ARBA00022729"/>
    </source>
</evidence>
<dbReference type="PANTHER" id="PTHR42953:SF3">
    <property type="entry name" value="HIGH-AFFINITY ZINC UPTAKE SYSTEM PROTEIN ZNUA"/>
    <property type="match status" value="1"/>
</dbReference>
<keyword evidence="3" id="KW-0732">Signal</keyword>
<dbReference type="PANTHER" id="PTHR42953">
    <property type="entry name" value="HIGH-AFFINITY ZINC UPTAKE SYSTEM PROTEIN ZNUA-RELATED"/>
    <property type="match status" value="1"/>
</dbReference>
<comment type="similarity">
    <text evidence="1">Belongs to the bacterial solute-binding protein 9 family.</text>
</comment>
<reference evidence="5 6" key="1">
    <citation type="journal article" date="2016" name="Nat. Commun.">
        <title>Thousands of microbial genomes shed light on interconnected biogeochemical processes in an aquifer system.</title>
        <authorList>
            <person name="Anantharaman K."/>
            <person name="Brown C.T."/>
            <person name="Hug L.A."/>
            <person name="Sharon I."/>
            <person name="Castelle C.J."/>
            <person name="Probst A.J."/>
            <person name="Thomas B.C."/>
            <person name="Singh A."/>
            <person name="Wilkins M.J."/>
            <person name="Karaoz U."/>
            <person name="Brodie E.L."/>
            <person name="Williams K.H."/>
            <person name="Hubbard S.S."/>
            <person name="Banfield J.F."/>
        </authorList>
    </citation>
    <scope>NUCLEOTIDE SEQUENCE [LARGE SCALE GENOMIC DNA]</scope>
</reference>
<keyword evidence="4" id="KW-0472">Membrane</keyword>
<name>A0A1F8DUT3_9BACT</name>
<dbReference type="Gene3D" id="3.40.50.1980">
    <property type="entry name" value="Nitrogenase molybdenum iron protein domain"/>
    <property type="match status" value="1"/>
</dbReference>
<comment type="caution">
    <text evidence="5">The sequence shown here is derived from an EMBL/GenBank/DDBJ whole genome shotgun (WGS) entry which is preliminary data.</text>
</comment>
<keyword evidence="4" id="KW-0812">Transmembrane</keyword>
<evidence type="ECO:0000313" key="6">
    <source>
        <dbReference type="Proteomes" id="UP000177029"/>
    </source>
</evidence>
<dbReference type="STRING" id="1802555.A2755_01385"/>
<dbReference type="Pfam" id="PF01297">
    <property type="entry name" value="ZnuA"/>
    <property type="match status" value="1"/>
</dbReference>
<organism evidence="5 6">
    <name type="scientific">Candidatus Wolfebacteria bacterium RIFCSPHIGHO2_01_FULL_48_22</name>
    <dbReference type="NCBI Taxonomy" id="1802555"/>
    <lineage>
        <taxon>Bacteria</taxon>
        <taxon>Candidatus Wolfeibacteriota</taxon>
    </lineage>
</organism>
<dbReference type="AlphaFoldDB" id="A0A1F8DUT3"/>
<dbReference type="GO" id="GO:0030001">
    <property type="term" value="P:metal ion transport"/>
    <property type="evidence" value="ECO:0007669"/>
    <property type="project" value="InterPro"/>
</dbReference>
<proteinExistence type="inferred from homology"/>